<name>A0A9W7X5P0_9POAL</name>
<dbReference type="Proteomes" id="UP001164776">
    <property type="component" value="Unassembled WGS sequence"/>
</dbReference>
<gene>
    <name evidence="1" type="ORF">BS78_K232200</name>
</gene>
<keyword evidence="2" id="KW-1185">Reference proteome</keyword>
<protein>
    <submittedName>
        <fullName evidence="1">Uncharacterized protein</fullName>
    </submittedName>
</protein>
<comment type="caution">
    <text evidence="1">The sequence shown here is derived from an EMBL/GenBank/DDBJ whole genome shotgun (WGS) entry which is preliminary data.</text>
</comment>
<reference evidence="1 2" key="1">
    <citation type="submission" date="2022-10" db="EMBL/GenBank/DDBJ databases">
        <title>WGS assembly of Paspalum vaginatum 540-79.</title>
        <authorList>
            <person name="Sun G."/>
            <person name="Wase N."/>
            <person name="Shu S."/>
            <person name="Jenkins J."/>
            <person name="Zhou B."/>
            <person name="Torres-Rodriguez J."/>
            <person name="Chen C."/>
            <person name="Sandor L."/>
            <person name="Plott C."/>
            <person name="Yoshinga Y."/>
            <person name="Daum C."/>
            <person name="Qi P."/>
            <person name="Barry K."/>
            <person name="Lipzen A."/>
            <person name="Berry L."/>
            <person name="Pedersen C."/>
            <person name="Gottilla T."/>
            <person name="Foltz A."/>
            <person name="Yu H."/>
            <person name="O'Malley R."/>
            <person name="Zhang C."/>
            <person name="Devos K."/>
            <person name="Sigmon B."/>
            <person name="Yu B."/>
            <person name="Obata T."/>
            <person name="Schmutz J."/>
            <person name="Schnable J."/>
        </authorList>
    </citation>
    <scope>NUCLEOTIDE SEQUENCE [LARGE SCALE GENOMIC DNA]</scope>
    <source>
        <strain evidence="2">cv. 540-79</strain>
    </source>
</reference>
<organism evidence="1 2">
    <name type="scientific">Paspalum vaginatum</name>
    <name type="common">seashore paspalum</name>
    <dbReference type="NCBI Taxonomy" id="158149"/>
    <lineage>
        <taxon>Eukaryota</taxon>
        <taxon>Viridiplantae</taxon>
        <taxon>Streptophyta</taxon>
        <taxon>Embryophyta</taxon>
        <taxon>Tracheophyta</taxon>
        <taxon>Spermatophyta</taxon>
        <taxon>Magnoliopsida</taxon>
        <taxon>Liliopsida</taxon>
        <taxon>Poales</taxon>
        <taxon>Poaceae</taxon>
        <taxon>PACMAD clade</taxon>
        <taxon>Panicoideae</taxon>
        <taxon>Andropogonodae</taxon>
        <taxon>Paspaleae</taxon>
        <taxon>Paspalinae</taxon>
        <taxon>Paspalum</taxon>
    </lineage>
</organism>
<dbReference type="EMBL" id="MU630977">
    <property type="protein sequence ID" value="KAJ1253573.1"/>
    <property type="molecule type" value="Genomic_DNA"/>
</dbReference>
<evidence type="ECO:0000313" key="1">
    <source>
        <dbReference type="EMBL" id="KAJ1253573.1"/>
    </source>
</evidence>
<dbReference type="AlphaFoldDB" id="A0A9W7X5P0"/>
<accession>A0A9W7X5P0</accession>
<evidence type="ECO:0000313" key="2">
    <source>
        <dbReference type="Proteomes" id="UP001164776"/>
    </source>
</evidence>
<sequence length="40" mass="4648">MLPYKSSKRRGFCVFISGYSSRVNQIPPTPRLEFRCKLSP</sequence>
<proteinExistence type="predicted"/>